<protein>
    <submittedName>
        <fullName evidence="1">Uncharacterized protein</fullName>
    </submittedName>
</protein>
<organism evidence="1 2">
    <name type="scientific">Oryza rufipogon</name>
    <name type="common">Brownbeard rice</name>
    <name type="synonym">Asian wild rice</name>
    <dbReference type="NCBI Taxonomy" id="4529"/>
    <lineage>
        <taxon>Eukaryota</taxon>
        <taxon>Viridiplantae</taxon>
        <taxon>Streptophyta</taxon>
        <taxon>Embryophyta</taxon>
        <taxon>Tracheophyta</taxon>
        <taxon>Spermatophyta</taxon>
        <taxon>Magnoliopsida</taxon>
        <taxon>Liliopsida</taxon>
        <taxon>Poales</taxon>
        <taxon>Poaceae</taxon>
        <taxon>BOP clade</taxon>
        <taxon>Oryzoideae</taxon>
        <taxon>Oryzeae</taxon>
        <taxon>Oryzinae</taxon>
        <taxon>Oryza</taxon>
    </lineage>
</organism>
<sequence>MELKNALSTSSEASLLSRHKTYSITDASHGNVILPSSSPKTIVPRYGSGTSNRAPSAVYTVQWPLPAREDVLQQSSVALAVCRPPLADTIFGCNFLAN</sequence>
<evidence type="ECO:0000313" key="1">
    <source>
        <dbReference type="EnsemblPlants" id="ORUFI09G19940.1"/>
    </source>
</evidence>
<reference evidence="1" key="2">
    <citation type="submission" date="2015-06" db="UniProtKB">
        <authorList>
            <consortium name="EnsemblPlants"/>
        </authorList>
    </citation>
    <scope>IDENTIFICATION</scope>
</reference>
<proteinExistence type="predicted"/>
<dbReference type="EnsemblPlants" id="ORUFI09G19940.1">
    <property type="protein sequence ID" value="ORUFI09G19940.1"/>
    <property type="gene ID" value="ORUFI09G19940"/>
</dbReference>
<dbReference type="AlphaFoldDB" id="A0A0E0QUM2"/>
<keyword evidence="2" id="KW-1185">Reference proteome</keyword>
<name>A0A0E0QUM2_ORYRU</name>
<dbReference type="Gramene" id="ORUFI09G19940.1">
    <property type="protein sequence ID" value="ORUFI09G19940.1"/>
    <property type="gene ID" value="ORUFI09G19940"/>
</dbReference>
<reference evidence="2" key="1">
    <citation type="submission" date="2013-06" db="EMBL/GenBank/DDBJ databases">
        <authorList>
            <person name="Zhao Q."/>
        </authorList>
    </citation>
    <scope>NUCLEOTIDE SEQUENCE</scope>
    <source>
        <strain evidence="2">cv. W1943</strain>
    </source>
</reference>
<evidence type="ECO:0000313" key="2">
    <source>
        <dbReference type="Proteomes" id="UP000008022"/>
    </source>
</evidence>
<dbReference type="Proteomes" id="UP000008022">
    <property type="component" value="Unassembled WGS sequence"/>
</dbReference>
<dbReference type="eggNOG" id="ENOG502R4EA">
    <property type="taxonomic scope" value="Eukaryota"/>
</dbReference>
<dbReference type="HOGENOM" id="CLU_096642_3_0_1"/>
<accession>A0A0E0QUM2</accession>